<comment type="similarity">
    <text evidence="1">Belongs to the proline racemase family.</text>
</comment>
<dbReference type="Proteomes" id="UP000183859">
    <property type="component" value="Chromosome"/>
</dbReference>
<reference evidence="3" key="1">
    <citation type="submission" date="2016-07" db="EMBL/GenBank/DDBJ databases">
        <title>Phaeobacter portensis sp. nov., a tropodithietic acid producing bacterium isolated from a German harbor.</title>
        <authorList>
            <person name="Freese H.M."/>
            <person name="Bunk B."/>
            <person name="Breider S."/>
            <person name="Brinkhoff T."/>
        </authorList>
    </citation>
    <scope>NUCLEOTIDE SEQUENCE [LARGE SCALE GENOMIC DNA]</scope>
    <source>
        <strain evidence="3">P97</strain>
    </source>
</reference>
<dbReference type="Gene3D" id="3.10.310.10">
    <property type="entry name" value="Diaminopimelate Epimerase, Chain A, domain 1"/>
    <property type="match status" value="2"/>
</dbReference>
<dbReference type="OrthoDB" id="181267at2"/>
<keyword evidence="2" id="KW-0413">Isomerase</keyword>
<dbReference type="RefSeq" id="WP_072505586.1">
    <property type="nucleotide sequence ID" value="NZ_CP016364.1"/>
</dbReference>
<proteinExistence type="inferred from homology"/>
<dbReference type="PANTHER" id="PTHR33442">
    <property type="entry name" value="TRANS-3-HYDROXY-L-PROLINE DEHYDRATASE"/>
    <property type="match status" value="1"/>
</dbReference>
<protein>
    <submittedName>
        <fullName evidence="2">4-hydroxyproline epimerase</fullName>
        <ecNumber evidence="2">5.1.1.8</ecNumber>
    </submittedName>
</protein>
<dbReference type="SUPFAM" id="SSF54506">
    <property type="entry name" value="Diaminopimelate epimerase-like"/>
    <property type="match status" value="1"/>
</dbReference>
<accession>A0A1L3I885</accession>
<dbReference type="KEGG" id="php:PhaeoP97_02845"/>
<organism evidence="2 3">
    <name type="scientific">Phaeobacter porticola</name>
    <dbReference type="NCBI Taxonomy" id="1844006"/>
    <lineage>
        <taxon>Bacteria</taxon>
        <taxon>Pseudomonadati</taxon>
        <taxon>Pseudomonadota</taxon>
        <taxon>Alphaproteobacteria</taxon>
        <taxon>Rhodobacterales</taxon>
        <taxon>Roseobacteraceae</taxon>
        <taxon>Phaeobacter</taxon>
    </lineage>
</organism>
<evidence type="ECO:0000256" key="1">
    <source>
        <dbReference type="ARBA" id="ARBA00007529"/>
    </source>
</evidence>
<dbReference type="EC" id="5.1.1.8" evidence="2"/>
<keyword evidence="3" id="KW-1185">Reference proteome</keyword>
<gene>
    <name evidence="2" type="ORF">PhaeoP97_02845</name>
</gene>
<dbReference type="PIRSF" id="PIRSF029792">
    <property type="entry name" value="Pro_racemase"/>
    <property type="match status" value="1"/>
</dbReference>
<dbReference type="AlphaFoldDB" id="A0A1L3I885"/>
<dbReference type="Pfam" id="PF05544">
    <property type="entry name" value="Pro_racemase"/>
    <property type="match status" value="1"/>
</dbReference>
<dbReference type="InterPro" id="IPR008794">
    <property type="entry name" value="Pro_racemase_fam"/>
</dbReference>
<evidence type="ECO:0000313" key="3">
    <source>
        <dbReference type="Proteomes" id="UP000183859"/>
    </source>
</evidence>
<dbReference type="PANTHER" id="PTHR33442:SF1">
    <property type="entry name" value="TRANS-3-HYDROXY-L-PROLINE DEHYDRATASE"/>
    <property type="match status" value="1"/>
</dbReference>
<evidence type="ECO:0000313" key="2">
    <source>
        <dbReference type="EMBL" id="APG48222.1"/>
    </source>
</evidence>
<name>A0A1L3I885_9RHOB</name>
<dbReference type="EMBL" id="CP016364">
    <property type="protein sequence ID" value="APG48222.1"/>
    <property type="molecule type" value="Genomic_DNA"/>
</dbReference>
<dbReference type="SFLD" id="SFLDS00028">
    <property type="entry name" value="Proline_Racemase"/>
    <property type="match status" value="1"/>
</dbReference>
<sequence>MRVIDSHTAGEPTRLIVSGGPDLGTGSLAARAKRLFCDHRSFCASVLLEPRGHDAVVGALLVPPSDRTSAAGVIYFNPVGPLGMCGHATIGTAVSLHHLGRLDLGQHRIETPVGSVGVQLQTPTRAAVENVESDRHRAGVVVEVQGLGQVVGDVAWGGNWFFLTSVIPAPLTLANVEVLTRGAVLIRKALADQGITGRDGAMIDHIEFVGPPMTSVGHGRNFVLCPGTAYDRSPCGTGSAAKLACLAADGDLAPGVQWIQESVIGSTYTLHYRPGRGPNAAVIATITGEAFVTGDTVLNFDPADPYRAGITPQEVQ</sequence>
<dbReference type="STRING" id="1844006.PhaeoP97_02845"/>
<dbReference type="GO" id="GO:0047580">
    <property type="term" value="F:4-hydroxyproline epimerase activity"/>
    <property type="evidence" value="ECO:0007669"/>
    <property type="project" value="UniProtKB-EC"/>
</dbReference>